<protein>
    <submittedName>
        <fullName evidence="2">Uncharacterized protein</fullName>
    </submittedName>
</protein>
<evidence type="ECO:0000313" key="3">
    <source>
        <dbReference type="Proteomes" id="UP000008021"/>
    </source>
</evidence>
<organism evidence="2">
    <name type="scientific">Oryza meridionalis</name>
    <dbReference type="NCBI Taxonomy" id="40149"/>
    <lineage>
        <taxon>Eukaryota</taxon>
        <taxon>Viridiplantae</taxon>
        <taxon>Streptophyta</taxon>
        <taxon>Embryophyta</taxon>
        <taxon>Tracheophyta</taxon>
        <taxon>Spermatophyta</taxon>
        <taxon>Magnoliopsida</taxon>
        <taxon>Liliopsida</taxon>
        <taxon>Poales</taxon>
        <taxon>Poaceae</taxon>
        <taxon>BOP clade</taxon>
        <taxon>Oryzoideae</taxon>
        <taxon>Oryzeae</taxon>
        <taxon>Oryzinae</taxon>
        <taxon>Oryza</taxon>
    </lineage>
</organism>
<feature type="compositionally biased region" description="Basic residues" evidence="1">
    <location>
        <begin position="63"/>
        <end position="73"/>
    </location>
</feature>
<evidence type="ECO:0000256" key="1">
    <source>
        <dbReference type="SAM" id="MobiDB-lite"/>
    </source>
</evidence>
<reference evidence="2" key="1">
    <citation type="submission" date="2015-04" db="UniProtKB">
        <authorList>
            <consortium name="EnsemblPlants"/>
        </authorList>
    </citation>
    <scope>IDENTIFICATION</scope>
</reference>
<proteinExistence type="predicted"/>
<feature type="region of interest" description="Disordered" evidence="1">
    <location>
        <begin position="51"/>
        <end position="73"/>
    </location>
</feature>
<dbReference type="Gramene" id="OMERI03G35460.2">
    <property type="protein sequence ID" value="OMERI03G35460.2"/>
    <property type="gene ID" value="OMERI03G35460"/>
</dbReference>
<dbReference type="HOGENOM" id="CLU_2708968_0_0_1"/>
<keyword evidence="3" id="KW-1185">Reference proteome</keyword>
<accession>A0A0E0D8N4</accession>
<dbReference type="AlphaFoldDB" id="A0A0E0D8N4"/>
<evidence type="ECO:0000313" key="2">
    <source>
        <dbReference type="EnsemblPlants" id="OMERI03G35460.2"/>
    </source>
</evidence>
<reference evidence="2" key="2">
    <citation type="submission" date="2018-05" db="EMBL/GenBank/DDBJ databases">
        <title>OmerRS3 (Oryza meridionalis Reference Sequence Version 3).</title>
        <authorList>
            <person name="Zhang J."/>
            <person name="Kudrna D."/>
            <person name="Lee S."/>
            <person name="Talag J."/>
            <person name="Welchert J."/>
            <person name="Wing R.A."/>
        </authorList>
    </citation>
    <scope>NUCLEOTIDE SEQUENCE [LARGE SCALE GENOMIC DNA]</scope>
    <source>
        <strain evidence="2">cv. OR44</strain>
    </source>
</reference>
<sequence length="73" mass="8452">MPLFLMGNDKDIEDILSNSISSESDSSTNDECYSDSDLYVCFLRKFKTNSYQEGSKKIQNKNQKTKPKQKNEF</sequence>
<dbReference type="Proteomes" id="UP000008021">
    <property type="component" value="Chromosome 3"/>
</dbReference>
<name>A0A0E0D8N4_9ORYZ</name>
<dbReference type="EnsemblPlants" id="OMERI03G35460.2">
    <property type="protein sequence ID" value="OMERI03G35460.2"/>
    <property type="gene ID" value="OMERI03G35460"/>
</dbReference>